<dbReference type="Proteomes" id="UP000242715">
    <property type="component" value="Unassembled WGS sequence"/>
</dbReference>
<organism evidence="1 2">
    <name type="scientific">Trifolium subterraneum</name>
    <name type="common">Subterranean clover</name>
    <dbReference type="NCBI Taxonomy" id="3900"/>
    <lineage>
        <taxon>Eukaryota</taxon>
        <taxon>Viridiplantae</taxon>
        <taxon>Streptophyta</taxon>
        <taxon>Embryophyta</taxon>
        <taxon>Tracheophyta</taxon>
        <taxon>Spermatophyta</taxon>
        <taxon>Magnoliopsida</taxon>
        <taxon>eudicotyledons</taxon>
        <taxon>Gunneridae</taxon>
        <taxon>Pentapetalae</taxon>
        <taxon>rosids</taxon>
        <taxon>fabids</taxon>
        <taxon>Fabales</taxon>
        <taxon>Fabaceae</taxon>
        <taxon>Papilionoideae</taxon>
        <taxon>50 kb inversion clade</taxon>
        <taxon>NPAAA clade</taxon>
        <taxon>Hologalegina</taxon>
        <taxon>IRL clade</taxon>
        <taxon>Trifolieae</taxon>
        <taxon>Trifolium</taxon>
    </lineage>
</organism>
<gene>
    <name evidence="1" type="ORF">TSUD_228260</name>
</gene>
<reference evidence="2" key="1">
    <citation type="journal article" date="2017" name="Front. Plant Sci.">
        <title>Climate Clever Clovers: New Paradigm to Reduce the Environmental Footprint of Ruminants by Breeding Low Methanogenic Forages Utilizing Haplotype Variation.</title>
        <authorList>
            <person name="Kaur P."/>
            <person name="Appels R."/>
            <person name="Bayer P.E."/>
            <person name="Keeble-Gagnere G."/>
            <person name="Wang J."/>
            <person name="Hirakawa H."/>
            <person name="Shirasawa K."/>
            <person name="Vercoe P."/>
            <person name="Stefanova K."/>
            <person name="Durmic Z."/>
            <person name="Nichols P."/>
            <person name="Revell C."/>
            <person name="Isobe S.N."/>
            <person name="Edwards D."/>
            <person name="Erskine W."/>
        </authorList>
    </citation>
    <scope>NUCLEOTIDE SEQUENCE [LARGE SCALE GENOMIC DNA]</scope>
    <source>
        <strain evidence="2">cv. Daliak</strain>
    </source>
</reference>
<protein>
    <submittedName>
        <fullName evidence="1">Uncharacterized protein</fullName>
    </submittedName>
</protein>
<proteinExistence type="predicted"/>
<evidence type="ECO:0000313" key="2">
    <source>
        <dbReference type="Proteomes" id="UP000242715"/>
    </source>
</evidence>
<accession>A0A2Z6LQF3</accession>
<name>A0A2Z6LQF3_TRISU</name>
<dbReference type="AlphaFoldDB" id="A0A2Z6LQF3"/>
<evidence type="ECO:0000313" key="1">
    <source>
        <dbReference type="EMBL" id="GAU18836.1"/>
    </source>
</evidence>
<dbReference type="EMBL" id="DF973190">
    <property type="protein sequence ID" value="GAU18836.1"/>
    <property type="molecule type" value="Genomic_DNA"/>
</dbReference>
<sequence>MVDCGDTLGVLNTKDDRHFSFLLADNGTEAATTSGSFTSLRFEGKSMYLRFSLLWSSLIIGKQGCRLACSNSK</sequence>
<keyword evidence="2" id="KW-1185">Reference proteome</keyword>